<dbReference type="InterPro" id="IPR036890">
    <property type="entry name" value="HATPase_C_sf"/>
</dbReference>
<dbReference type="CDD" id="cd06225">
    <property type="entry name" value="HAMP"/>
    <property type="match status" value="1"/>
</dbReference>
<comment type="catalytic activity">
    <reaction evidence="1">
        <text>ATP + protein L-histidine = ADP + protein N-phospho-L-histidine.</text>
        <dbReference type="EC" id="2.7.13.3"/>
    </reaction>
</comment>
<evidence type="ECO:0000256" key="2">
    <source>
        <dbReference type="ARBA" id="ARBA00004370"/>
    </source>
</evidence>
<evidence type="ECO:0000256" key="1">
    <source>
        <dbReference type="ARBA" id="ARBA00000085"/>
    </source>
</evidence>
<evidence type="ECO:0000256" key="7">
    <source>
        <dbReference type="ARBA" id="ARBA00022777"/>
    </source>
</evidence>
<dbReference type="EC" id="2.7.13.3" evidence="3"/>
<dbReference type="PANTHER" id="PTHR45436">
    <property type="entry name" value="SENSOR HISTIDINE KINASE YKOH"/>
    <property type="match status" value="1"/>
</dbReference>
<dbReference type="InterPro" id="IPR003661">
    <property type="entry name" value="HisK_dim/P_dom"/>
</dbReference>
<dbReference type="SMART" id="SM00304">
    <property type="entry name" value="HAMP"/>
    <property type="match status" value="1"/>
</dbReference>
<dbReference type="SUPFAM" id="SSF158472">
    <property type="entry name" value="HAMP domain-like"/>
    <property type="match status" value="1"/>
</dbReference>
<evidence type="ECO:0000256" key="8">
    <source>
        <dbReference type="ARBA" id="ARBA00022989"/>
    </source>
</evidence>
<dbReference type="Pfam" id="PF00512">
    <property type="entry name" value="HisKA"/>
    <property type="match status" value="1"/>
</dbReference>
<evidence type="ECO:0000256" key="12">
    <source>
        <dbReference type="SAM" id="Phobius"/>
    </source>
</evidence>
<dbReference type="Proteomes" id="UP000249203">
    <property type="component" value="Unassembled WGS sequence"/>
</dbReference>
<evidence type="ECO:0000313" key="18">
    <source>
        <dbReference type="Proteomes" id="UP000287865"/>
    </source>
</evidence>
<dbReference type="InterPro" id="IPR003660">
    <property type="entry name" value="HAMP_dom"/>
</dbReference>
<dbReference type="PANTHER" id="PTHR45436:SF5">
    <property type="entry name" value="SENSOR HISTIDINE KINASE TRCS"/>
    <property type="match status" value="1"/>
</dbReference>
<evidence type="ECO:0000259" key="13">
    <source>
        <dbReference type="PROSITE" id="PS50109"/>
    </source>
</evidence>
<dbReference type="InterPro" id="IPR003594">
    <property type="entry name" value="HATPase_dom"/>
</dbReference>
<evidence type="ECO:0000259" key="14">
    <source>
        <dbReference type="PROSITE" id="PS50885"/>
    </source>
</evidence>
<dbReference type="Pfam" id="PF02518">
    <property type="entry name" value="HATPase_c"/>
    <property type="match status" value="1"/>
</dbReference>
<dbReference type="OrthoDB" id="9804645at2"/>
<dbReference type="InterPro" id="IPR050428">
    <property type="entry name" value="TCS_sensor_his_kinase"/>
</dbReference>
<organism evidence="15 17">
    <name type="scientific">Aliidiomarina maris</name>
    <dbReference type="NCBI Taxonomy" id="531312"/>
    <lineage>
        <taxon>Bacteria</taxon>
        <taxon>Pseudomonadati</taxon>
        <taxon>Pseudomonadota</taxon>
        <taxon>Gammaproteobacteria</taxon>
        <taxon>Alteromonadales</taxon>
        <taxon>Idiomarinaceae</taxon>
        <taxon>Aliidiomarina</taxon>
    </lineage>
</organism>
<dbReference type="Gene3D" id="6.10.340.10">
    <property type="match status" value="1"/>
</dbReference>
<evidence type="ECO:0000256" key="9">
    <source>
        <dbReference type="ARBA" id="ARBA00023012"/>
    </source>
</evidence>
<evidence type="ECO:0000256" key="5">
    <source>
        <dbReference type="ARBA" id="ARBA00022679"/>
    </source>
</evidence>
<keyword evidence="9" id="KW-0902">Two-component regulatory system</keyword>
<accession>A0A327WZS4</accession>
<dbReference type="GO" id="GO:0005886">
    <property type="term" value="C:plasma membrane"/>
    <property type="evidence" value="ECO:0007669"/>
    <property type="project" value="TreeGrafter"/>
</dbReference>
<evidence type="ECO:0000313" key="16">
    <source>
        <dbReference type="EMBL" id="RUO27752.1"/>
    </source>
</evidence>
<proteinExistence type="predicted"/>
<gene>
    <name evidence="15" type="ORF">B0I24_10381</name>
    <name evidence="16" type="ORF">CWE07_03835</name>
</gene>
<keyword evidence="18" id="KW-1185">Reference proteome</keyword>
<comment type="subcellular location">
    <subcellularLocation>
        <location evidence="2">Membrane</location>
    </subcellularLocation>
</comment>
<dbReference type="CDD" id="cd00082">
    <property type="entry name" value="HisKA"/>
    <property type="match status" value="1"/>
</dbReference>
<evidence type="ECO:0000256" key="10">
    <source>
        <dbReference type="ARBA" id="ARBA00023136"/>
    </source>
</evidence>
<dbReference type="EMBL" id="QLMD01000003">
    <property type="protein sequence ID" value="RAJ99087.1"/>
    <property type="molecule type" value="Genomic_DNA"/>
</dbReference>
<keyword evidence="6 12" id="KW-0812">Transmembrane</keyword>
<keyword evidence="7 15" id="KW-0418">Kinase</keyword>
<dbReference type="InterPro" id="IPR004358">
    <property type="entry name" value="Sig_transdc_His_kin-like_C"/>
</dbReference>
<dbReference type="EMBL" id="PIPK01000002">
    <property type="protein sequence ID" value="RUO27752.1"/>
    <property type="molecule type" value="Genomic_DNA"/>
</dbReference>
<dbReference type="GO" id="GO:0000155">
    <property type="term" value="F:phosphorelay sensor kinase activity"/>
    <property type="evidence" value="ECO:0007669"/>
    <property type="project" value="InterPro"/>
</dbReference>
<evidence type="ECO:0000256" key="3">
    <source>
        <dbReference type="ARBA" id="ARBA00012438"/>
    </source>
</evidence>
<reference evidence="15 17" key="2">
    <citation type="submission" date="2018-06" db="EMBL/GenBank/DDBJ databases">
        <title>Genomic Encyclopedia of Type Strains, Phase III (KMG-III): the genomes of soil and plant-associated and newly described type strains.</title>
        <authorList>
            <person name="Whitman W."/>
        </authorList>
    </citation>
    <scope>NUCLEOTIDE SEQUENCE [LARGE SCALE GENOMIC DNA]</scope>
    <source>
        <strain evidence="15 17">CGMCC 1.15366</strain>
    </source>
</reference>
<keyword evidence="8 12" id="KW-1133">Transmembrane helix</keyword>
<feature type="domain" description="Histidine kinase" evidence="13">
    <location>
        <begin position="266"/>
        <end position="482"/>
    </location>
</feature>
<dbReference type="RefSeq" id="WP_111568708.1">
    <property type="nucleotide sequence ID" value="NZ_PIPK01000002.1"/>
</dbReference>
<sequence>MLRSSLSTTWQFFLAIAGVGLALVVLSMLGLRFYFTYNFNAYLAAQEQQRLQELAVLVADFYDVQRLRDENFQFQQLDDIQRGGARRLLAGLTAAQWRSDARSAREERAPLSGPASRFNFRDISLYDIDGTRVSGRDLRTSEQSVIEVPILAGDPVRQVGYLVSLRPEGPMQPIDSVFQQQQLSAIAIAAGLAILAAAIAAGWLARRLRQRVNVLTQATRSLARGQYDVRLPATGRDDLAQLSTDINRLASSLQSATQQRRDFMADVAHELRTPLTILQAELEAIEDGIRSLDAQQMGLLQGQVRQLTQLVDDVHTLAQADIGSLTYRWQDLDMSEWLQRMWPSLAHQAEAIPGIEVSLHAPSQPAWVQADPERLAQLLQNLWSNSLCYTDAPGQISLRLEIAPSQVVLVLEDSAPGVPEHALSRIFERLYRVDSSRNRAKGGSGLGLTLVQRIAHAHGGDVIARPSQLGGLRVEVTLSTQGRGALDSLTGAEHA</sequence>
<dbReference type="InterPro" id="IPR005467">
    <property type="entry name" value="His_kinase_dom"/>
</dbReference>
<dbReference type="PRINTS" id="PR00344">
    <property type="entry name" value="BCTRLSENSOR"/>
</dbReference>
<feature type="coiled-coil region" evidence="11">
    <location>
        <begin position="239"/>
        <end position="295"/>
    </location>
</feature>
<dbReference type="AlphaFoldDB" id="A0A327WZS4"/>
<protein>
    <recommendedName>
        <fullName evidence="3">histidine kinase</fullName>
        <ecNumber evidence="3">2.7.13.3</ecNumber>
    </recommendedName>
</protein>
<dbReference type="Pfam" id="PF00672">
    <property type="entry name" value="HAMP"/>
    <property type="match status" value="1"/>
</dbReference>
<evidence type="ECO:0000256" key="6">
    <source>
        <dbReference type="ARBA" id="ARBA00022692"/>
    </source>
</evidence>
<evidence type="ECO:0000256" key="4">
    <source>
        <dbReference type="ARBA" id="ARBA00022553"/>
    </source>
</evidence>
<feature type="transmembrane region" description="Helical" evidence="12">
    <location>
        <begin position="183"/>
        <end position="205"/>
    </location>
</feature>
<dbReference type="SMART" id="SM00388">
    <property type="entry name" value="HisKA"/>
    <property type="match status" value="1"/>
</dbReference>
<dbReference type="PROSITE" id="PS50885">
    <property type="entry name" value="HAMP"/>
    <property type="match status" value="1"/>
</dbReference>
<dbReference type="PROSITE" id="PS50109">
    <property type="entry name" value="HIS_KIN"/>
    <property type="match status" value="1"/>
</dbReference>
<reference evidence="16 18" key="1">
    <citation type="journal article" date="2018" name="Front. Microbiol.">
        <title>Genome-Based Analysis Reveals the Taxonomy and Diversity of the Family Idiomarinaceae.</title>
        <authorList>
            <person name="Liu Y."/>
            <person name="Lai Q."/>
            <person name="Shao Z."/>
        </authorList>
    </citation>
    <scope>NUCLEOTIDE SEQUENCE [LARGE SCALE GENOMIC DNA]</scope>
    <source>
        <strain evidence="16 18">CF12-14</strain>
    </source>
</reference>
<name>A0A327WZS4_9GAMM</name>
<dbReference type="SUPFAM" id="SSF47384">
    <property type="entry name" value="Homodimeric domain of signal transducing histidine kinase"/>
    <property type="match status" value="1"/>
</dbReference>
<dbReference type="SMART" id="SM00387">
    <property type="entry name" value="HATPase_c"/>
    <property type="match status" value="1"/>
</dbReference>
<evidence type="ECO:0000313" key="17">
    <source>
        <dbReference type="Proteomes" id="UP000249203"/>
    </source>
</evidence>
<keyword evidence="11" id="KW-0175">Coiled coil</keyword>
<feature type="transmembrane region" description="Helical" evidence="12">
    <location>
        <begin position="12"/>
        <end position="35"/>
    </location>
</feature>
<keyword evidence="5" id="KW-0808">Transferase</keyword>
<dbReference type="SUPFAM" id="SSF55874">
    <property type="entry name" value="ATPase domain of HSP90 chaperone/DNA topoisomerase II/histidine kinase"/>
    <property type="match status" value="1"/>
</dbReference>
<comment type="caution">
    <text evidence="15">The sequence shown here is derived from an EMBL/GenBank/DDBJ whole genome shotgun (WGS) entry which is preliminary data.</text>
</comment>
<dbReference type="InterPro" id="IPR036097">
    <property type="entry name" value="HisK_dim/P_sf"/>
</dbReference>
<feature type="domain" description="HAMP" evidence="14">
    <location>
        <begin position="206"/>
        <end position="258"/>
    </location>
</feature>
<evidence type="ECO:0000256" key="11">
    <source>
        <dbReference type="SAM" id="Coils"/>
    </source>
</evidence>
<dbReference type="Gene3D" id="1.10.287.130">
    <property type="match status" value="1"/>
</dbReference>
<keyword evidence="4" id="KW-0597">Phosphoprotein</keyword>
<dbReference type="Proteomes" id="UP000287865">
    <property type="component" value="Unassembled WGS sequence"/>
</dbReference>
<evidence type="ECO:0000313" key="15">
    <source>
        <dbReference type="EMBL" id="RAJ99087.1"/>
    </source>
</evidence>
<dbReference type="Gene3D" id="3.30.565.10">
    <property type="entry name" value="Histidine kinase-like ATPase, C-terminal domain"/>
    <property type="match status" value="1"/>
</dbReference>
<keyword evidence="10 12" id="KW-0472">Membrane</keyword>